<gene>
    <name evidence="3" type="ORF">GCM10010994_45780</name>
</gene>
<name>A0A916XKY5_9HYPH</name>
<evidence type="ECO:0000256" key="1">
    <source>
        <dbReference type="SAM" id="SignalP"/>
    </source>
</evidence>
<dbReference type="InterPro" id="IPR012938">
    <property type="entry name" value="Glc/Sorbosone_DH"/>
</dbReference>
<proteinExistence type="predicted"/>
<dbReference type="SUPFAM" id="SSF50952">
    <property type="entry name" value="Soluble quinoprotein glucose dehydrogenase"/>
    <property type="match status" value="1"/>
</dbReference>
<feature type="domain" description="Glucose/Sorbosone dehydrogenase" evidence="2">
    <location>
        <begin position="50"/>
        <end position="380"/>
    </location>
</feature>
<dbReference type="RefSeq" id="WP_244642144.1">
    <property type="nucleotide sequence ID" value="NZ_BMGG01000008.1"/>
</dbReference>
<sequence>MIAGRVPLNILSMVAVAALAAAGESARAAPGKAERSAKATFVVETVARGLDTPWGLAFLPDGRFLVSERDGRLRTVAQDGRVSPAISGVPSVAAAGQGGLLDVVLDPQFADNRLLYISYAEPRDGRSAGTSVARARLSGDAGRLENVEVIFRQQPAHTGGNHFGSRLVFGRDGTLFVTLGERFDLRAGAQDLSTTLGKIVRIRTDGSTPPDNPFVDRPGADPTIWSYGHRNVQGAAINPASGELWTAEHGARGGDEINIPRKGRNYGWPVISYGVNYSGSKIGEGTAKAGMEQPVYYWDPSIAPSGMIFYTGTAFPAWRGSIFVGALAGQLVARLETEGDKVTREERLLTGLEERIRDVRQGPDGLIYLLTDSTEGRLLRLRPAG</sequence>
<protein>
    <recommendedName>
        <fullName evidence="2">Glucose/Sorbosone dehydrogenase domain-containing protein</fullName>
    </recommendedName>
</protein>
<dbReference type="InterPro" id="IPR011041">
    <property type="entry name" value="Quinoprot_gluc/sorb_DH_b-prop"/>
</dbReference>
<dbReference type="Pfam" id="PF07995">
    <property type="entry name" value="GSDH"/>
    <property type="match status" value="1"/>
</dbReference>
<evidence type="ECO:0000313" key="4">
    <source>
        <dbReference type="Proteomes" id="UP000637002"/>
    </source>
</evidence>
<comment type="caution">
    <text evidence="3">The sequence shown here is derived from an EMBL/GenBank/DDBJ whole genome shotgun (WGS) entry which is preliminary data.</text>
</comment>
<keyword evidence="1" id="KW-0732">Signal</keyword>
<evidence type="ECO:0000259" key="2">
    <source>
        <dbReference type="Pfam" id="PF07995"/>
    </source>
</evidence>
<evidence type="ECO:0000313" key="3">
    <source>
        <dbReference type="EMBL" id="GGC82720.1"/>
    </source>
</evidence>
<dbReference type="InterPro" id="IPR011042">
    <property type="entry name" value="6-blade_b-propeller_TolB-like"/>
</dbReference>
<dbReference type="Proteomes" id="UP000637002">
    <property type="component" value="Unassembled WGS sequence"/>
</dbReference>
<dbReference type="PANTHER" id="PTHR19328:SF75">
    <property type="entry name" value="ALDOSE SUGAR DEHYDROGENASE YLII"/>
    <property type="match status" value="1"/>
</dbReference>
<dbReference type="EMBL" id="BMGG01000008">
    <property type="protein sequence ID" value="GGC82720.1"/>
    <property type="molecule type" value="Genomic_DNA"/>
</dbReference>
<keyword evidence="4" id="KW-1185">Reference proteome</keyword>
<accession>A0A916XKY5</accession>
<feature type="chain" id="PRO_5036757706" description="Glucose/Sorbosone dehydrogenase domain-containing protein" evidence="1">
    <location>
        <begin position="29"/>
        <end position="385"/>
    </location>
</feature>
<reference evidence="3" key="1">
    <citation type="journal article" date="2014" name="Int. J. Syst. Evol. Microbiol.">
        <title>Complete genome sequence of Corynebacterium casei LMG S-19264T (=DSM 44701T), isolated from a smear-ripened cheese.</title>
        <authorList>
            <consortium name="US DOE Joint Genome Institute (JGI-PGF)"/>
            <person name="Walter F."/>
            <person name="Albersmeier A."/>
            <person name="Kalinowski J."/>
            <person name="Ruckert C."/>
        </authorList>
    </citation>
    <scope>NUCLEOTIDE SEQUENCE</scope>
    <source>
        <strain evidence="3">CGMCC 1.12919</strain>
    </source>
</reference>
<feature type="signal peptide" evidence="1">
    <location>
        <begin position="1"/>
        <end position="28"/>
    </location>
</feature>
<dbReference type="AlphaFoldDB" id="A0A916XKY5"/>
<dbReference type="PANTHER" id="PTHR19328">
    <property type="entry name" value="HEDGEHOG-INTERACTING PROTEIN"/>
    <property type="match status" value="1"/>
</dbReference>
<organism evidence="3 4">
    <name type="scientific">Chelatococcus reniformis</name>
    <dbReference type="NCBI Taxonomy" id="1494448"/>
    <lineage>
        <taxon>Bacteria</taxon>
        <taxon>Pseudomonadati</taxon>
        <taxon>Pseudomonadota</taxon>
        <taxon>Alphaproteobacteria</taxon>
        <taxon>Hyphomicrobiales</taxon>
        <taxon>Chelatococcaceae</taxon>
        <taxon>Chelatococcus</taxon>
    </lineage>
</organism>
<reference evidence="3" key="2">
    <citation type="submission" date="2020-09" db="EMBL/GenBank/DDBJ databases">
        <authorList>
            <person name="Sun Q."/>
            <person name="Zhou Y."/>
        </authorList>
    </citation>
    <scope>NUCLEOTIDE SEQUENCE</scope>
    <source>
        <strain evidence="3">CGMCC 1.12919</strain>
    </source>
</reference>
<dbReference type="Gene3D" id="2.120.10.30">
    <property type="entry name" value="TolB, C-terminal domain"/>
    <property type="match status" value="1"/>
</dbReference>